<dbReference type="Proteomes" id="UP000201263">
    <property type="component" value="Segment"/>
</dbReference>
<dbReference type="KEGG" id="vg:22113502"/>
<dbReference type="GeneID" id="22113502"/>
<evidence type="ECO:0000313" key="1">
    <source>
        <dbReference type="EMBL" id="AIK67966.1"/>
    </source>
</evidence>
<name>A0A076YP53_9CAUD</name>
<sequence>MSDQLVKNMDLTYSVRMIRLLKKPWTEWTAYKLGILDGQGEVIKNPKTKEEQEAYSPFHRSVRHIKRRLNAVPYMSGFMNLTSMYDSLRSRYNLTEADHELIMLNMPEMRQIMNEEMVAGDSGGSVENIASGVTTGAITNKGPKVLGSTRPYKRKRKIMKDVETTE</sequence>
<gene>
    <name evidence="1" type="ORF">CPTMiller_0030</name>
</gene>
<organism evidence="1 2">
    <name type="scientific">Citrobacter phage Miller</name>
    <dbReference type="NCBI Taxonomy" id="1527524"/>
    <lineage>
        <taxon>Viruses</taxon>
        <taxon>Duplodnaviria</taxon>
        <taxon>Heunggongvirae</taxon>
        <taxon>Uroviricota</taxon>
        <taxon>Caudoviricetes</taxon>
        <taxon>Pantevenvirales</taxon>
        <taxon>Straboviridae</taxon>
        <taxon>Pseudotevenvirus</taxon>
        <taxon>Pseudotevenvirus miller</taxon>
    </lineage>
</organism>
<dbReference type="RefSeq" id="YP_009097632.1">
    <property type="nucleotide sequence ID" value="NC_025414.1"/>
</dbReference>
<protein>
    <submittedName>
        <fullName evidence="1">Major capsid protein</fullName>
    </submittedName>
</protein>
<dbReference type="EMBL" id="KM236237">
    <property type="protein sequence ID" value="AIK67966.1"/>
    <property type="molecule type" value="Genomic_DNA"/>
</dbReference>
<proteinExistence type="predicted"/>
<evidence type="ECO:0000313" key="2">
    <source>
        <dbReference type="Proteomes" id="UP000201263"/>
    </source>
</evidence>
<accession>A0A076YP53</accession>
<keyword evidence="2" id="KW-1185">Reference proteome</keyword>
<reference evidence="1 2" key="1">
    <citation type="submission" date="2014-07" db="EMBL/GenBank/DDBJ databases">
        <title>Complete Genome of Citrobacter freundii Myophage Miller.</title>
        <authorList>
            <person name="Hwang K."/>
            <person name="Luna A.J."/>
            <person name="Hernandez A.C."/>
            <person name="Everett G.F.K."/>
        </authorList>
    </citation>
    <scope>NUCLEOTIDE SEQUENCE [LARGE SCALE GENOMIC DNA]</scope>
</reference>